<feature type="transmembrane region" description="Helical" evidence="1">
    <location>
        <begin position="133"/>
        <end position="151"/>
    </location>
</feature>
<keyword evidence="1" id="KW-1133">Transmembrane helix</keyword>
<comment type="caution">
    <text evidence="2">The sequence shown here is derived from an EMBL/GenBank/DDBJ whole genome shotgun (WGS) entry which is preliminary data.</text>
</comment>
<feature type="transmembrane region" description="Helical" evidence="1">
    <location>
        <begin position="199"/>
        <end position="216"/>
    </location>
</feature>
<accession>A0A9P6Q7G0</accession>
<keyword evidence="1" id="KW-0472">Membrane</keyword>
<evidence type="ECO:0000313" key="2">
    <source>
        <dbReference type="EMBL" id="KAG0260238.1"/>
    </source>
</evidence>
<dbReference type="PANTHER" id="PTHR20948">
    <property type="entry name" value="TRANSMEMBRANE PROTEIN 164"/>
    <property type="match status" value="1"/>
</dbReference>
<dbReference type="Pfam" id="PF14808">
    <property type="entry name" value="TMEM164"/>
    <property type="match status" value="1"/>
</dbReference>
<proteinExistence type="predicted"/>
<reference evidence="2" key="1">
    <citation type="journal article" date="2020" name="Fungal Divers.">
        <title>Resolving the Mortierellaceae phylogeny through synthesis of multi-gene phylogenetics and phylogenomics.</title>
        <authorList>
            <person name="Vandepol N."/>
            <person name="Liber J."/>
            <person name="Desiro A."/>
            <person name="Na H."/>
            <person name="Kennedy M."/>
            <person name="Barry K."/>
            <person name="Grigoriev I.V."/>
            <person name="Miller A.N."/>
            <person name="O'Donnell K."/>
            <person name="Stajich J.E."/>
            <person name="Bonito G."/>
        </authorList>
    </citation>
    <scope>NUCLEOTIDE SEQUENCE</scope>
    <source>
        <strain evidence="2">BC1065</strain>
    </source>
</reference>
<keyword evidence="1" id="KW-0812">Transmembrane</keyword>
<dbReference type="OrthoDB" id="17328at2759"/>
<evidence type="ECO:0000256" key="1">
    <source>
        <dbReference type="SAM" id="Phobius"/>
    </source>
</evidence>
<protein>
    <submittedName>
        <fullName evidence="2">Uncharacterized protein</fullName>
    </submittedName>
</protein>
<feature type="transmembrane region" description="Helical" evidence="1">
    <location>
        <begin position="158"/>
        <end position="179"/>
    </location>
</feature>
<sequence length="314" mass="36151">MSLSSILINLLETHVLNPASSWVESIAFDMPKTTDLTDTYRGTWFLSPRQHTIEFVCYNVLFFVLFTVGQRLLKRKGSAFYSPKIDQLSDQLSESIDANVLRGHWMDKAVLALLCGSYVLTVYHKVFGDNFMYLLQPCHVNLLLLISAFVFNSKQSKFTNLAFNTYLHYLWATIIALWFPDSTDNGLFLVIENFWFEHYLLLLVPVYMIYSGRFVIFPLSLSYAVVSYALFCLFHSFVLSGCGLLTGHNLNYMLVPPNSPIMHSLGKFYRLAVYAAMFVCCVISRYIIVEIFSIPLRIKQWKTNQKTLSDKKHA</sequence>
<organism evidence="2 3">
    <name type="scientific">Actinomortierella ambigua</name>
    <dbReference type="NCBI Taxonomy" id="1343610"/>
    <lineage>
        <taxon>Eukaryota</taxon>
        <taxon>Fungi</taxon>
        <taxon>Fungi incertae sedis</taxon>
        <taxon>Mucoromycota</taxon>
        <taxon>Mortierellomycotina</taxon>
        <taxon>Mortierellomycetes</taxon>
        <taxon>Mortierellales</taxon>
        <taxon>Mortierellaceae</taxon>
        <taxon>Actinomortierella</taxon>
    </lineage>
</organism>
<dbReference type="PANTHER" id="PTHR20948:SF2">
    <property type="entry name" value="TRANSMEMBRANE PROTEIN 164"/>
    <property type="match status" value="1"/>
</dbReference>
<evidence type="ECO:0000313" key="3">
    <source>
        <dbReference type="Proteomes" id="UP000807716"/>
    </source>
</evidence>
<dbReference type="InterPro" id="IPR026508">
    <property type="entry name" value="TMEM164"/>
</dbReference>
<dbReference type="AlphaFoldDB" id="A0A9P6Q7G0"/>
<dbReference type="Proteomes" id="UP000807716">
    <property type="component" value="Unassembled WGS sequence"/>
</dbReference>
<feature type="transmembrane region" description="Helical" evidence="1">
    <location>
        <begin position="228"/>
        <end position="248"/>
    </location>
</feature>
<feature type="transmembrane region" description="Helical" evidence="1">
    <location>
        <begin position="268"/>
        <end position="288"/>
    </location>
</feature>
<keyword evidence="3" id="KW-1185">Reference proteome</keyword>
<feature type="transmembrane region" description="Helical" evidence="1">
    <location>
        <begin position="109"/>
        <end position="127"/>
    </location>
</feature>
<gene>
    <name evidence="2" type="ORF">DFQ27_003637</name>
</gene>
<name>A0A9P6Q7G0_9FUNG</name>
<dbReference type="EMBL" id="JAAAJB010000255">
    <property type="protein sequence ID" value="KAG0260238.1"/>
    <property type="molecule type" value="Genomic_DNA"/>
</dbReference>
<feature type="transmembrane region" description="Helical" evidence="1">
    <location>
        <begin position="53"/>
        <end position="73"/>
    </location>
</feature>